<dbReference type="OrthoDB" id="4499271at2759"/>
<evidence type="ECO:0000313" key="1">
    <source>
        <dbReference type="EMBL" id="PWY77291.1"/>
    </source>
</evidence>
<dbReference type="Proteomes" id="UP000246702">
    <property type="component" value="Unassembled WGS sequence"/>
</dbReference>
<keyword evidence="2" id="KW-1185">Reference proteome</keyword>
<accession>A0A317VVA9</accession>
<proteinExistence type="predicted"/>
<dbReference type="GeneID" id="37118039"/>
<dbReference type="AlphaFoldDB" id="A0A317VVA9"/>
<protein>
    <submittedName>
        <fullName evidence="1">Uncharacterized protein</fullName>
    </submittedName>
</protein>
<dbReference type="RefSeq" id="XP_025464478.1">
    <property type="nucleotide sequence ID" value="XM_025615896.1"/>
</dbReference>
<comment type="caution">
    <text evidence="1">The sequence shown here is derived from an EMBL/GenBank/DDBJ whole genome shotgun (WGS) entry which is preliminary data.</text>
</comment>
<dbReference type="EMBL" id="MSFK01000026">
    <property type="protein sequence ID" value="PWY77291.1"/>
    <property type="molecule type" value="Genomic_DNA"/>
</dbReference>
<gene>
    <name evidence="1" type="ORF">BO94DRAFT_588624</name>
</gene>
<organism evidence="1 2">
    <name type="scientific">Aspergillus sclerotioniger CBS 115572</name>
    <dbReference type="NCBI Taxonomy" id="1450535"/>
    <lineage>
        <taxon>Eukaryota</taxon>
        <taxon>Fungi</taxon>
        <taxon>Dikarya</taxon>
        <taxon>Ascomycota</taxon>
        <taxon>Pezizomycotina</taxon>
        <taxon>Eurotiomycetes</taxon>
        <taxon>Eurotiomycetidae</taxon>
        <taxon>Eurotiales</taxon>
        <taxon>Aspergillaceae</taxon>
        <taxon>Aspergillus</taxon>
        <taxon>Aspergillus subgen. Circumdati</taxon>
    </lineage>
</organism>
<evidence type="ECO:0000313" key="2">
    <source>
        <dbReference type="Proteomes" id="UP000246702"/>
    </source>
</evidence>
<name>A0A317VVA9_9EURO</name>
<reference evidence="1 2" key="1">
    <citation type="submission" date="2016-12" db="EMBL/GenBank/DDBJ databases">
        <title>The genomes of Aspergillus section Nigri reveals drivers in fungal speciation.</title>
        <authorList>
            <consortium name="DOE Joint Genome Institute"/>
            <person name="Vesth T.C."/>
            <person name="Nybo J."/>
            <person name="Theobald S."/>
            <person name="Brandl J."/>
            <person name="Frisvad J.C."/>
            <person name="Nielsen K.F."/>
            <person name="Lyhne E.K."/>
            <person name="Kogle M.E."/>
            <person name="Kuo A."/>
            <person name="Riley R."/>
            <person name="Clum A."/>
            <person name="Nolan M."/>
            <person name="Lipzen A."/>
            <person name="Salamov A."/>
            <person name="Henrissat B."/>
            <person name="Wiebenga A."/>
            <person name="De Vries R.P."/>
            <person name="Grigoriev I.V."/>
            <person name="Mortensen U.H."/>
            <person name="Andersen M.R."/>
            <person name="Baker S.E."/>
        </authorList>
    </citation>
    <scope>NUCLEOTIDE SEQUENCE [LARGE SCALE GENOMIC DNA]</scope>
    <source>
        <strain evidence="1 2">CBS 115572</strain>
    </source>
</reference>
<sequence length="300" mass="35081">MIVLGYNYTFYGNSRHRIALSYTLASEVSGILRHHEIPCMLIGDLLFRVLGYKGSNKHLDLAVEDFHLEQAIAILRDNGYDDSFHQKCTTIDEERQKQYEAHMKPAHWFHLYDRTPVHSYRLTGHDFSIPLQSTAKEHVDLRLYRMSEYFWVLPNIPLAVDWVPNDRNYIQTDDPRLPVRAPHKEPDFGAFPPHIPAVIMPSPARVIEAIIWLKARDSKLCCRGRCWNLMFAYVMYIGRKANYVDIPPPISGPLYDIDAFEQVFHEWWRSEMESQCMRSVDLLRELETVLQRYTPGNGSK</sequence>